<accession>Q0EZF3</accession>
<dbReference type="InterPro" id="IPR013560">
    <property type="entry name" value="DUF1722"/>
</dbReference>
<dbReference type="Proteomes" id="UP000005297">
    <property type="component" value="Unassembled WGS sequence"/>
</dbReference>
<dbReference type="InterPro" id="IPR004260">
    <property type="entry name" value="Pyr-dimer_DNA_glycosylase"/>
</dbReference>
<evidence type="ECO:0000313" key="3">
    <source>
        <dbReference type="Proteomes" id="UP000005297"/>
    </source>
</evidence>
<dbReference type="OrthoDB" id="3253436at2"/>
<feature type="domain" description="DUF1722" evidence="1">
    <location>
        <begin position="125"/>
        <end position="202"/>
    </location>
</feature>
<protein>
    <recommendedName>
        <fullName evidence="1">DUF1722 domain-containing protein</fullName>
    </recommendedName>
</protein>
<comment type="caution">
    <text evidence="2">The sequence shown here is derived from an EMBL/GenBank/DDBJ whole genome shotgun (WGS) entry which is preliminary data.</text>
</comment>
<dbReference type="AlphaFoldDB" id="Q0EZF3"/>
<name>Q0EZF3_9PROT</name>
<dbReference type="eggNOG" id="ENOG502ZBXX">
    <property type="taxonomic scope" value="Bacteria"/>
</dbReference>
<dbReference type="InterPro" id="IPR024796">
    <property type="entry name" value="T4_endonuc_V"/>
</dbReference>
<keyword evidence="3" id="KW-1185">Reference proteome</keyword>
<organism evidence="2 3">
    <name type="scientific">Mariprofundus ferrooxydans PV-1</name>
    <dbReference type="NCBI Taxonomy" id="314345"/>
    <lineage>
        <taxon>Bacteria</taxon>
        <taxon>Pseudomonadati</taxon>
        <taxon>Pseudomonadota</taxon>
        <taxon>Candidatius Mariprofundia</taxon>
        <taxon>Mariprofundales</taxon>
        <taxon>Mariprofundaceae</taxon>
        <taxon>Mariprofundus</taxon>
    </lineage>
</organism>
<dbReference type="Pfam" id="PF03013">
    <property type="entry name" value="Pyr_excise"/>
    <property type="match status" value="1"/>
</dbReference>
<dbReference type="RefSeq" id="WP_009850361.1">
    <property type="nucleotide sequence ID" value="NZ_DS022294.1"/>
</dbReference>
<reference evidence="2 3" key="1">
    <citation type="submission" date="2006-09" db="EMBL/GenBank/DDBJ databases">
        <authorList>
            <person name="Emerson D."/>
            <person name="Ferriera S."/>
            <person name="Johnson J."/>
            <person name="Kravitz S."/>
            <person name="Halpern A."/>
            <person name="Remington K."/>
            <person name="Beeson K."/>
            <person name="Tran B."/>
            <person name="Rogers Y.-H."/>
            <person name="Friedman R."/>
            <person name="Venter J.C."/>
        </authorList>
    </citation>
    <scope>NUCLEOTIDE SEQUENCE [LARGE SCALE GENOMIC DNA]</scope>
    <source>
        <strain evidence="2 3">PV-1</strain>
    </source>
</reference>
<evidence type="ECO:0000259" key="1">
    <source>
        <dbReference type="Pfam" id="PF08349"/>
    </source>
</evidence>
<evidence type="ECO:0000313" key="2">
    <source>
        <dbReference type="EMBL" id="EAU54751.1"/>
    </source>
</evidence>
<dbReference type="EMBL" id="AATS01000006">
    <property type="protein sequence ID" value="EAU54751.1"/>
    <property type="molecule type" value="Genomic_DNA"/>
</dbReference>
<dbReference type="HOGENOM" id="CLU_088544_0_0_0"/>
<dbReference type="InParanoid" id="Q0EZF3"/>
<proteinExistence type="predicted"/>
<dbReference type="Gene3D" id="1.10.440.10">
    <property type="entry name" value="T4 endonuclease V"/>
    <property type="match status" value="1"/>
</dbReference>
<dbReference type="Pfam" id="PF08349">
    <property type="entry name" value="DUF1722"/>
    <property type="match status" value="1"/>
</dbReference>
<dbReference type="SUPFAM" id="SSF47077">
    <property type="entry name" value="T4 endonuclease V"/>
    <property type="match status" value="1"/>
</dbReference>
<sequence length="239" mass="27497">MRIWDLHPGYLDRKRLLGEHRELHGLVNIISQGKRGYARHPETLRWVGHLPALCTRHQLLVSEMMLRGYNHHSPVPEFNPPGTWPDIFIDTPVDQLRLLADKQADETSARIPIPRNTQQLWAQHKYSVMAHDPHLYTTLGSEVAHGKYRDDMSGLVNLMIETMRPEPQNGRLRNALNHMWGYVSDSQHHMPEQDGELMQLIRQQAIVQQKRYLLESTALSELSIWIPAIGTGATSSPYT</sequence>
<gene>
    <name evidence="2" type="ORF">SPV1_14244</name>
</gene>